<dbReference type="Gene3D" id="1.20.1310.10">
    <property type="entry name" value="Cullin Repeats"/>
    <property type="match status" value="1"/>
</dbReference>
<name>A0A9P6PZA9_9FUNG</name>
<reference evidence="3" key="1">
    <citation type="journal article" date="2020" name="Fungal Divers.">
        <title>Resolving the Mortierellaceae phylogeny through synthesis of multi-gene phylogenetics and phylogenomics.</title>
        <authorList>
            <person name="Vandepol N."/>
            <person name="Liber J."/>
            <person name="Desiro A."/>
            <person name="Na H."/>
            <person name="Kennedy M."/>
            <person name="Barry K."/>
            <person name="Grigoriev I.V."/>
            <person name="Miller A.N."/>
            <person name="O'Donnell K."/>
            <person name="Stajich J.E."/>
            <person name="Bonito G."/>
        </authorList>
    </citation>
    <scope>NUCLEOTIDE SEQUENCE</scope>
    <source>
        <strain evidence="3">BC1065</strain>
    </source>
</reference>
<dbReference type="OrthoDB" id="2409845at2759"/>
<sequence>MSAMKPRVATRGKIRVPSRSLAMSEVWDKYWPILSNAIITIQQMQSSTLSFEENFRSTYHLVTYRQGERTYNGVKDLIQKFLQVEVRDKLVPLLDVVERSEQGVHLLKTLREIWLHHMTCIMLMGDILLHLDANYVPQNKMLKTFEMGLVLFRNIVVRSTENPILTTLQTILLDQIKQEREGISIDRSTVKSCIGILLELPEERPNTY</sequence>
<dbReference type="AlphaFoldDB" id="A0A9P6PZA9"/>
<dbReference type="InterPro" id="IPR001373">
    <property type="entry name" value="Cullin_N"/>
</dbReference>
<dbReference type="EMBL" id="JAAAJB010000373">
    <property type="protein sequence ID" value="KAG0257171.1"/>
    <property type="molecule type" value="Genomic_DNA"/>
</dbReference>
<dbReference type="InterPro" id="IPR045093">
    <property type="entry name" value="Cullin"/>
</dbReference>
<dbReference type="GO" id="GO:0031625">
    <property type="term" value="F:ubiquitin protein ligase binding"/>
    <property type="evidence" value="ECO:0007669"/>
    <property type="project" value="InterPro"/>
</dbReference>
<comment type="similarity">
    <text evidence="1">Belongs to the cullin family.</text>
</comment>
<dbReference type="PANTHER" id="PTHR11932">
    <property type="entry name" value="CULLIN"/>
    <property type="match status" value="1"/>
</dbReference>
<feature type="non-terminal residue" evidence="3">
    <location>
        <position position="208"/>
    </location>
</feature>
<evidence type="ECO:0000256" key="1">
    <source>
        <dbReference type="ARBA" id="ARBA00006019"/>
    </source>
</evidence>
<evidence type="ECO:0000313" key="3">
    <source>
        <dbReference type="EMBL" id="KAG0257171.1"/>
    </source>
</evidence>
<accession>A0A9P6PZA9</accession>
<keyword evidence="4" id="KW-1185">Reference proteome</keyword>
<protein>
    <submittedName>
        <fullName evidence="3">Cullin-3</fullName>
    </submittedName>
</protein>
<dbReference type="Proteomes" id="UP000807716">
    <property type="component" value="Unassembled WGS sequence"/>
</dbReference>
<dbReference type="Pfam" id="PF00888">
    <property type="entry name" value="Cullin"/>
    <property type="match status" value="1"/>
</dbReference>
<dbReference type="SUPFAM" id="SSF74788">
    <property type="entry name" value="Cullin repeat-like"/>
    <property type="match status" value="1"/>
</dbReference>
<dbReference type="GO" id="GO:0006511">
    <property type="term" value="P:ubiquitin-dependent protein catabolic process"/>
    <property type="evidence" value="ECO:0007669"/>
    <property type="project" value="InterPro"/>
</dbReference>
<comment type="caution">
    <text evidence="3">The sequence shown here is derived from an EMBL/GenBank/DDBJ whole genome shotgun (WGS) entry which is preliminary data.</text>
</comment>
<feature type="domain" description="Cullin N-terminal" evidence="2">
    <location>
        <begin position="31"/>
        <end position="203"/>
    </location>
</feature>
<gene>
    <name evidence="3" type="primary">CUL3_2</name>
    <name evidence="3" type="ORF">DFQ27_005280</name>
</gene>
<evidence type="ECO:0000313" key="4">
    <source>
        <dbReference type="Proteomes" id="UP000807716"/>
    </source>
</evidence>
<proteinExistence type="inferred from homology"/>
<evidence type="ECO:0000259" key="2">
    <source>
        <dbReference type="Pfam" id="PF00888"/>
    </source>
</evidence>
<organism evidence="3 4">
    <name type="scientific">Actinomortierella ambigua</name>
    <dbReference type="NCBI Taxonomy" id="1343610"/>
    <lineage>
        <taxon>Eukaryota</taxon>
        <taxon>Fungi</taxon>
        <taxon>Fungi incertae sedis</taxon>
        <taxon>Mucoromycota</taxon>
        <taxon>Mortierellomycotina</taxon>
        <taxon>Mortierellomycetes</taxon>
        <taxon>Mortierellales</taxon>
        <taxon>Mortierellaceae</taxon>
        <taxon>Actinomortierella</taxon>
    </lineage>
</organism>
<dbReference type="InterPro" id="IPR016159">
    <property type="entry name" value="Cullin_repeat-like_dom_sf"/>
</dbReference>